<dbReference type="PANTHER" id="PTHR23073">
    <property type="entry name" value="26S PROTEASOME REGULATORY SUBUNIT"/>
    <property type="match status" value="1"/>
</dbReference>
<organism evidence="6">
    <name type="scientific">Onchocerca flexuosa</name>
    <dbReference type="NCBI Taxonomy" id="387005"/>
    <lineage>
        <taxon>Eukaryota</taxon>
        <taxon>Metazoa</taxon>
        <taxon>Ecdysozoa</taxon>
        <taxon>Nematoda</taxon>
        <taxon>Chromadorea</taxon>
        <taxon>Rhabditida</taxon>
        <taxon>Spirurina</taxon>
        <taxon>Spiruromorpha</taxon>
        <taxon>Filarioidea</taxon>
        <taxon>Onchocercidae</taxon>
        <taxon>Onchocerca</taxon>
    </lineage>
</organism>
<dbReference type="AlphaFoldDB" id="A0A183HWP9"/>
<proteinExistence type="predicted"/>
<keyword evidence="5" id="KW-1185">Reference proteome</keyword>
<dbReference type="Gene3D" id="1.10.8.60">
    <property type="match status" value="1"/>
</dbReference>
<accession>A0A183HWP9</accession>
<dbReference type="FunFam" id="1.10.8.60:FF:000008">
    <property type="entry name" value="26S protease regulatory subunit 10B"/>
    <property type="match status" value="1"/>
</dbReference>
<protein>
    <submittedName>
        <fullName evidence="6">AAA_lid_3 domain-containing protein</fullName>
    </submittedName>
</protein>
<dbReference type="EMBL" id="UZAJ01017825">
    <property type="protein sequence ID" value="VDO80315.1"/>
    <property type="molecule type" value="Genomic_DNA"/>
</dbReference>
<dbReference type="Pfam" id="PF17862">
    <property type="entry name" value="AAA_lid_3"/>
    <property type="match status" value="1"/>
</dbReference>
<dbReference type="SUPFAM" id="SSF52540">
    <property type="entry name" value="P-loop containing nucleoside triphosphate hydrolases"/>
    <property type="match status" value="1"/>
</dbReference>
<keyword evidence="1" id="KW-0547">Nucleotide-binding</keyword>
<reference evidence="4 5" key="2">
    <citation type="submission" date="2018-11" db="EMBL/GenBank/DDBJ databases">
        <authorList>
            <consortium name="Pathogen Informatics"/>
        </authorList>
    </citation>
    <scope>NUCLEOTIDE SEQUENCE [LARGE SCALE GENOMIC DNA]</scope>
</reference>
<feature type="domain" description="AAA ATPase AAA+ lid" evidence="3">
    <location>
        <begin position="42"/>
        <end position="85"/>
    </location>
</feature>
<keyword evidence="2" id="KW-0067">ATP-binding</keyword>
<dbReference type="GO" id="GO:0005524">
    <property type="term" value="F:ATP binding"/>
    <property type="evidence" value="ECO:0007669"/>
    <property type="project" value="UniProtKB-KW"/>
</dbReference>
<evidence type="ECO:0000256" key="1">
    <source>
        <dbReference type="ARBA" id="ARBA00022741"/>
    </source>
</evidence>
<dbReference type="WBParaSite" id="OFLC_0001191101-mRNA-1">
    <property type="protein sequence ID" value="OFLC_0001191101-mRNA-1"/>
    <property type="gene ID" value="OFLC_0001191101"/>
</dbReference>
<dbReference type="InterPro" id="IPR050221">
    <property type="entry name" value="26S_Proteasome_ATPase"/>
</dbReference>
<name>A0A183HWP9_9BILA</name>
<sequence length="106" mass="12115">EFFFSLHRPKCAGKARNFTFSLLQTFRNVLKIHASKITKHGDIDYEAIVKLSDGFSGADLRNVCTEAGLFAIRAEREYVIDEDFMKAVRKVGDAKRLETKLDYKPV</sequence>
<reference evidence="6" key="1">
    <citation type="submission" date="2016-06" db="UniProtKB">
        <authorList>
            <consortium name="WormBaseParasite"/>
        </authorList>
    </citation>
    <scope>IDENTIFICATION</scope>
</reference>
<evidence type="ECO:0000313" key="5">
    <source>
        <dbReference type="Proteomes" id="UP000267606"/>
    </source>
</evidence>
<dbReference type="InterPro" id="IPR027417">
    <property type="entry name" value="P-loop_NTPase"/>
</dbReference>
<evidence type="ECO:0000259" key="3">
    <source>
        <dbReference type="Pfam" id="PF17862"/>
    </source>
</evidence>
<evidence type="ECO:0000313" key="6">
    <source>
        <dbReference type="WBParaSite" id="OFLC_0001191101-mRNA-1"/>
    </source>
</evidence>
<dbReference type="InterPro" id="IPR041569">
    <property type="entry name" value="AAA_lid_3"/>
</dbReference>
<dbReference type="STRING" id="387005.A0A183HWP9"/>
<dbReference type="Proteomes" id="UP000267606">
    <property type="component" value="Unassembled WGS sequence"/>
</dbReference>
<evidence type="ECO:0000256" key="2">
    <source>
        <dbReference type="ARBA" id="ARBA00022840"/>
    </source>
</evidence>
<gene>
    <name evidence="4" type="ORF">OFLC_LOCUS11910</name>
</gene>
<evidence type="ECO:0000313" key="4">
    <source>
        <dbReference type="EMBL" id="VDO80315.1"/>
    </source>
</evidence>